<sequence length="387" mass="43537">MVYISSDGSISKHPPPSRNPFKNISISPKTVITIAIVFVAASKISFFEFGPLANGKIPARSRSPNEHWKYMQKDATFVRMMTEGLKTKEPTTKEGGQRLKEHKTYEIMERVDFGGADGHVAEGGSFDLETLRVTRCATTRSAITAYFCGAEVATNQDLALGYNGKPPNVGTDSFRQYLACRHEHGLDIGTYKRAVYRLGISCKDNLAGYNHAYSIVAQPDGTYFWLQSFVGHYSLATWMQKSDITKQSGLAAHLTYDELMGKLDRIDRLMSINSWSEEANADYNDLFNVDKNLEVLIVSNGRKIKQWNSDHRLSTLTWDEACEYPLPEGFTQTHEQINKQGRIQDAEEKRELPGYDKCNLLMAQMSFSDIIGVSNLLDLLSDLEKDL</sequence>
<gene>
    <name evidence="2" type="ORF">HTAM1171_LOCUS5852</name>
</gene>
<feature type="region of interest" description="Disordered" evidence="1">
    <location>
        <begin position="1"/>
        <end position="21"/>
    </location>
</feature>
<evidence type="ECO:0000256" key="1">
    <source>
        <dbReference type="SAM" id="MobiDB-lite"/>
    </source>
</evidence>
<organism evidence="2">
    <name type="scientific">Helicotheca tamesis</name>
    <dbReference type="NCBI Taxonomy" id="374047"/>
    <lineage>
        <taxon>Eukaryota</taxon>
        <taxon>Sar</taxon>
        <taxon>Stramenopiles</taxon>
        <taxon>Ochrophyta</taxon>
        <taxon>Bacillariophyta</taxon>
        <taxon>Mediophyceae</taxon>
        <taxon>Lithodesmiophycidae</taxon>
        <taxon>Lithodesmiales</taxon>
        <taxon>Lithodesmiaceae</taxon>
        <taxon>Helicotheca</taxon>
    </lineage>
</organism>
<reference evidence="2" key="1">
    <citation type="submission" date="2021-01" db="EMBL/GenBank/DDBJ databases">
        <authorList>
            <person name="Corre E."/>
            <person name="Pelletier E."/>
            <person name="Niang G."/>
            <person name="Scheremetjew M."/>
            <person name="Finn R."/>
            <person name="Kale V."/>
            <person name="Holt S."/>
            <person name="Cochrane G."/>
            <person name="Meng A."/>
            <person name="Brown T."/>
            <person name="Cohen L."/>
        </authorList>
    </citation>
    <scope>NUCLEOTIDE SEQUENCE</scope>
    <source>
        <strain evidence="2">CCMP826</strain>
    </source>
</reference>
<accession>A0A7S2HIQ5</accession>
<protein>
    <submittedName>
        <fullName evidence="2">Uncharacterized protein</fullName>
    </submittedName>
</protein>
<name>A0A7S2HIQ5_9STRA</name>
<dbReference type="AlphaFoldDB" id="A0A7S2HIQ5"/>
<proteinExistence type="predicted"/>
<dbReference type="EMBL" id="HBGV01009460">
    <property type="protein sequence ID" value="CAD9492080.1"/>
    <property type="molecule type" value="Transcribed_RNA"/>
</dbReference>
<evidence type="ECO:0000313" key="2">
    <source>
        <dbReference type="EMBL" id="CAD9492080.1"/>
    </source>
</evidence>